<evidence type="ECO:0000313" key="12">
    <source>
        <dbReference type="EMBL" id="KAE8077898.1"/>
    </source>
</evidence>
<dbReference type="Gene3D" id="3.30.430.20">
    <property type="entry name" value="Gnk2 domain, C-X8-C-X2-C motif"/>
    <property type="match status" value="2"/>
</dbReference>
<name>A0A5N6RIT1_9ROSI</name>
<keyword evidence="8" id="KW-0675">Receptor</keyword>
<dbReference type="EMBL" id="CM017326">
    <property type="protein sequence ID" value="KAE8077898.1"/>
    <property type="molecule type" value="Genomic_DNA"/>
</dbReference>
<evidence type="ECO:0000256" key="9">
    <source>
        <dbReference type="ARBA" id="ARBA00023180"/>
    </source>
</evidence>
<evidence type="ECO:0000256" key="4">
    <source>
        <dbReference type="ARBA" id="ARBA00022737"/>
    </source>
</evidence>
<evidence type="ECO:0000313" key="13">
    <source>
        <dbReference type="Proteomes" id="UP000327013"/>
    </source>
</evidence>
<feature type="compositionally biased region" description="Polar residues" evidence="10">
    <location>
        <begin position="381"/>
        <end position="410"/>
    </location>
</feature>
<proteinExistence type="predicted"/>
<dbReference type="Pfam" id="PF07714">
    <property type="entry name" value="PK_Tyr_Ser-Thr"/>
    <property type="match status" value="1"/>
</dbReference>
<reference evidence="12 13" key="1">
    <citation type="submission" date="2019-06" db="EMBL/GenBank/DDBJ databases">
        <title>A chromosomal-level reference genome of Carpinus fangiana (Coryloideae, Betulaceae).</title>
        <authorList>
            <person name="Yang X."/>
            <person name="Wang Z."/>
            <person name="Zhang L."/>
            <person name="Hao G."/>
            <person name="Liu J."/>
            <person name="Yang Y."/>
        </authorList>
    </citation>
    <scope>NUCLEOTIDE SEQUENCE [LARGE SCALE GENOMIC DNA]</scope>
    <source>
        <strain evidence="12">Cfa_2016G</strain>
        <tissue evidence="12">Leaf</tissue>
    </source>
</reference>
<dbReference type="AlphaFoldDB" id="A0A5N6RIT1"/>
<dbReference type="InterPro" id="IPR002902">
    <property type="entry name" value="GNK2"/>
</dbReference>
<accession>A0A5N6RIT1</accession>
<dbReference type="GO" id="GO:0004674">
    <property type="term" value="F:protein serine/threonine kinase activity"/>
    <property type="evidence" value="ECO:0007669"/>
    <property type="project" value="UniProtKB-KW"/>
</dbReference>
<protein>
    <recommendedName>
        <fullName evidence="11">Gnk2-homologous domain-containing protein</fullName>
    </recommendedName>
</protein>
<keyword evidence="6" id="KW-0418">Kinase</keyword>
<keyword evidence="3" id="KW-0732">Signal</keyword>
<evidence type="ECO:0000256" key="8">
    <source>
        <dbReference type="ARBA" id="ARBA00023170"/>
    </source>
</evidence>
<keyword evidence="5" id="KW-0547">Nucleotide-binding</keyword>
<evidence type="ECO:0000256" key="3">
    <source>
        <dbReference type="ARBA" id="ARBA00022729"/>
    </source>
</evidence>
<organism evidence="12 13">
    <name type="scientific">Carpinus fangiana</name>
    <dbReference type="NCBI Taxonomy" id="176857"/>
    <lineage>
        <taxon>Eukaryota</taxon>
        <taxon>Viridiplantae</taxon>
        <taxon>Streptophyta</taxon>
        <taxon>Embryophyta</taxon>
        <taxon>Tracheophyta</taxon>
        <taxon>Spermatophyta</taxon>
        <taxon>Magnoliopsida</taxon>
        <taxon>eudicotyledons</taxon>
        <taxon>Gunneridae</taxon>
        <taxon>Pentapetalae</taxon>
        <taxon>rosids</taxon>
        <taxon>fabids</taxon>
        <taxon>Fagales</taxon>
        <taxon>Betulaceae</taxon>
        <taxon>Carpinus</taxon>
    </lineage>
</organism>
<dbReference type="InterPro" id="IPR001245">
    <property type="entry name" value="Ser-Thr/Tyr_kinase_cat_dom"/>
</dbReference>
<keyword evidence="4" id="KW-0677">Repeat</keyword>
<dbReference type="InterPro" id="IPR052059">
    <property type="entry name" value="CR_Ser/Thr_kinase"/>
</dbReference>
<dbReference type="SUPFAM" id="SSF56112">
    <property type="entry name" value="Protein kinase-like (PK-like)"/>
    <property type="match status" value="1"/>
</dbReference>
<evidence type="ECO:0000256" key="10">
    <source>
        <dbReference type="SAM" id="MobiDB-lite"/>
    </source>
</evidence>
<dbReference type="Gene3D" id="1.10.510.10">
    <property type="entry name" value="Transferase(Phosphotransferase) domain 1"/>
    <property type="match status" value="1"/>
</dbReference>
<evidence type="ECO:0000256" key="6">
    <source>
        <dbReference type="ARBA" id="ARBA00022777"/>
    </source>
</evidence>
<feature type="domain" description="Gnk2-homologous" evidence="11">
    <location>
        <begin position="9"/>
        <end position="108"/>
    </location>
</feature>
<sequence>MSSIDSQSIYNYHFCENQSNNSSDASFESNLTVLLGSLSSKASQNISFYNDTSNDIYGLFLCRGDVNTSTCQSCVSYATQDIISRCPSNRTAIIWFDQCMLRYSDTNFFGVGETSPALFMWNIGNTTSPDDPNDDARALMSDLIARVQGTETLFQADDRSGEINVSEVRYGLVQCTRNITYTVCSICLNYLLTEAYKCCEAKRGWRVLAPSCNIRRRKQYNKDRSQYRIINCSSCGHLGFLVLFILSQEEKKRSGYMAPEYAMEGQFSVKSDVYSFGVLMLEIISGKKNIGFNHPEHAESLLSATWRLWNEGKGLELIDQTLVDTCPGKEALRLIHIALLCVQEDPNERPTMSLVVLMLGSSSINLPRPLPPPFSVDRSILSDQSSTTGARAGFSTSDQYSTGASIQSRD</sequence>
<evidence type="ECO:0000256" key="5">
    <source>
        <dbReference type="ARBA" id="ARBA00022741"/>
    </source>
</evidence>
<keyword evidence="2" id="KW-0808">Transferase</keyword>
<dbReference type="GO" id="GO:0005524">
    <property type="term" value="F:ATP binding"/>
    <property type="evidence" value="ECO:0007669"/>
    <property type="project" value="UniProtKB-KW"/>
</dbReference>
<dbReference type="Proteomes" id="UP000327013">
    <property type="component" value="Chromosome 6"/>
</dbReference>
<dbReference type="OrthoDB" id="4062651at2759"/>
<evidence type="ECO:0000256" key="1">
    <source>
        <dbReference type="ARBA" id="ARBA00022527"/>
    </source>
</evidence>
<keyword evidence="13" id="KW-1185">Reference proteome</keyword>
<feature type="region of interest" description="Disordered" evidence="10">
    <location>
        <begin position="377"/>
        <end position="410"/>
    </location>
</feature>
<evidence type="ECO:0000256" key="7">
    <source>
        <dbReference type="ARBA" id="ARBA00022840"/>
    </source>
</evidence>
<dbReference type="FunFam" id="1.10.510.10:FF:001722">
    <property type="entry name" value="G-type lectin S-receptor-like serine/threonine-protein kinase B120"/>
    <property type="match status" value="1"/>
</dbReference>
<keyword evidence="1" id="KW-0723">Serine/threonine-protein kinase</keyword>
<dbReference type="FunFam" id="3.30.430.20:FF:000009">
    <property type="entry name" value="Cysteine-rich receptor-like protein kinase 28"/>
    <property type="match status" value="1"/>
</dbReference>
<keyword evidence="7" id="KW-0067">ATP-binding</keyword>
<dbReference type="CDD" id="cd23509">
    <property type="entry name" value="Gnk2-like"/>
    <property type="match status" value="2"/>
</dbReference>
<dbReference type="PANTHER" id="PTHR47973">
    <property type="entry name" value="CYSTEINE-RICH RECEPTOR-LIKE PROTEIN KINASE 3"/>
    <property type="match status" value="1"/>
</dbReference>
<evidence type="ECO:0000259" key="11">
    <source>
        <dbReference type="PROSITE" id="PS51473"/>
    </source>
</evidence>
<dbReference type="Pfam" id="PF01657">
    <property type="entry name" value="Stress-antifung"/>
    <property type="match status" value="2"/>
</dbReference>
<keyword evidence="9" id="KW-0325">Glycoprotein</keyword>
<dbReference type="InterPro" id="IPR038408">
    <property type="entry name" value="GNK2_sf"/>
</dbReference>
<evidence type="ECO:0000256" key="2">
    <source>
        <dbReference type="ARBA" id="ARBA00022679"/>
    </source>
</evidence>
<dbReference type="InterPro" id="IPR011009">
    <property type="entry name" value="Kinase-like_dom_sf"/>
</dbReference>
<feature type="domain" description="Gnk2-homologous" evidence="11">
    <location>
        <begin position="114"/>
        <end position="221"/>
    </location>
</feature>
<gene>
    <name evidence="12" type="ORF">FH972_016416</name>
</gene>
<dbReference type="PROSITE" id="PS51473">
    <property type="entry name" value="GNK2"/>
    <property type="match status" value="2"/>
</dbReference>